<comment type="caution">
    <text evidence="2">The sequence shown here is derived from an EMBL/GenBank/DDBJ whole genome shotgun (WGS) entry which is preliminary data.</text>
</comment>
<dbReference type="EMBL" id="BSFQ01000030">
    <property type="protein sequence ID" value="GLL14306.1"/>
    <property type="molecule type" value="Genomic_DNA"/>
</dbReference>
<proteinExistence type="predicted"/>
<keyword evidence="3" id="KW-1185">Reference proteome</keyword>
<reference evidence="2" key="2">
    <citation type="submission" date="2023-01" db="EMBL/GenBank/DDBJ databases">
        <authorList>
            <person name="Sun Q."/>
            <person name="Evtushenko L."/>
        </authorList>
    </citation>
    <scope>NUCLEOTIDE SEQUENCE</scope>
    <source>
        <strain evidence="2">VKM Ac-1069</strain>
    </source>
</reference>
<dbReference type="Proteomes" id="UP001143463">
    <property type="component" value="Unassembled WGS sequence"/>
</dbReference>
<keyword evidence="1" id="KW-1133">Transmembrane helix</keyword>
<evidence type="ECO:0000313" key="3">
    <source>
        <dbReference type="Proteomes" id="UP001143463"/>
    </source>
</evidence>
<evidence type="ECO:0000313" key="2">
    <source>
        <dbReference type="EMBL" id="GLL14306.1"/>
    </source>
</evidence>
<protein>
    <recommendedName>
        <fullName evidence="4">DUF5313 domain-containing protein</fullName>
    </recommendedName>
</protein>
<accession>A0A9W6NZ19</accession>
<keyword evidence="1" id="KW-0812">Transmembrane</keyword>
<reference evidence="2" key="1">
    <citation type="journal article" date="2014" name="Int. J. Syst. Evol. Microbiol.">
        <title>Complete genome sequence of Corynebacterium casei LMG S-19264T (=DSM 44701T), isolated from a smear-ripened cheese.</title>
        <authorList>
            <consortium name="US DOE Joint Genome Institute (JGI-PGF)"/>
            <person name="Walter F."/>
            <person name="Albersmeier A."/>
            <person name="Kalinowski J."/>
            <person name="Ruckert C."/>
        </authorList>
    </citation>
    <scope>NUCLEOTIDE SEQUENCE</scope>
    <source>
        <strain evidence="2">VKM Ac-1069</strain>
    </source>
</reference>
<evidence type="ECO:0008006" key="4">
    <source>
        <dbReference type="Google" id="ProtNLM"/>
    </source>
</evidence>
<organism evidence="2 3">
    <name type="scientific">Pseudonocardia halophobica</name>
    <dbReference type="NCBI Taxonomy" id="29401"/>
    <lineage>
        <taxon>Bacteria</taxon>
        <taxon>Bacillati</taxon>
        <taxon>Actinomycetota</taxon>
        <taxon>Actinomycetes</taxon>
        <taxon>Pseudonocardiales</taxon>
        <taxon>Pseudonocardiaceae</taxon>
        <taxon>Pseudonocardia</taxon>
    </lineage>
</organism>
<name>A0A9W6NZ19_9PSEU</name>
<keyword evidence="1" id="KW-0472">Membrane</keyword>
<feature type="transmembrane region" description="Helical" evidence="1">
    <location>
        <begin position="57"/>
        <end position="74"/>
    </location>
</feature>
<sequence>MITQSVHTHPTSLGRVAVQRPGPARWVWYAVGGRLPERYREWVLYDATCPTWVARHLLRTALPLTLVSVPIVLFVPGPLWVRLCGLLLGWLVSAQFAIFLLHDSVDHRVRRAGYPPGHAQAVRDAAARAVRERARARYDDRYR</sequence>
<dbReference type="Pfam" id="PF17240">
    <property type="entry name" value="DUF5313"/>
    <property type="match status" value="1"/>
</dbReference>
<dbReference type="AlphaFoldDB" id="A0A9W6NZ19"/>
<dbReference type="InterPro" id="IPR035197">
    <property type="entry name" value="DUF5313"/>
</dbReference>
<feature type="transmembrane region" description="Helical" evidence="1">
    <location>
        <begin position="80"/>
        <end position="101"/>
    </location>
</feature>
<gene>
    <name evidence="2" type="ORF">GCM10017577_54530</name>
</gene>
<evidence type="ECO:0000256" key="1">
    <source>
        <dbReference type="SAM" id="Phobius"/>
    </source>
</evidence>